<dbReference type="SUPFAM" id="SSF81296">
    <property type="entry name" value="E set domains"/>
    <property type="match status" value="1"/>
</dbReference>
<sequence>MVSVDTWVQWSWRWDATPGEHTLTVRATDVTGETQTGRRQAVAPDGATGWHTVTVTVR</sequence>
<evidence type="ECO:0000313" key="2">
    <source>
        <dbReference type="Proteomes" id="UP000198251"/>
    </source>
</evidence>
<dbReference type="EMBL" id="LT607733">
    <property type="protein sequence ID" value="SCG14201.1"/>
    <property type="molecule type" value="Genomic_DNA"/>
</dbReference>
<dbReference type="AlphaFoldDB" id="A0A1C5G349"/>
<organism evidence="1 2">
    <name type="scientific">Micromonospora echinofusca</name>
    <dbReference type="NCBI Taxonomy" id="47858"/>
    <lineage>
        <taxon>Bacteria</taxon>
        <taxon>Bacillati</taxon>
        <taxon>Actinomycetota</taxon>
        <taxon>Actinomycetes</taxon>
        <taxon>Micromonosporales</taxon>
        <taxon>Micromonosporaceae</taxon>
        <taxon>Micromonospora</taxon>
    </lineage>
</organism>
<proteinExistence type="predicted"/>
<keyword evidence="2" id="KW-1185">Reference proteome</keyword>
<dbReference type="Gene3D" id="2.60.40.650">
    <property type="match status" value="1"/>
</dbReference>
<dbReference type="InterPro" id="IPR014756">
    <property type="entry name" value="Ig_E-set"/>
</dbReference>
<evidence type="ECO:0000313" key="1">
    <source>
        <dbReference type="EMBL" id="SCG14201.1"/>
    </source>
</evidence>
<accession>A0A1C5G349</accession>
<reference evidence="1 2" key="1">
    <citation type="submission" date="2016-06" db="EMBL/GenBank/DDBJ databases">
        <authorList>
            <person name="Kjaerup R.B."/>
            <person name="Dalgaard T.S."/>
            <person name="Juul-Madsen H.R."/>
        </authorList>
    </citation>
    <scope>NUCLEOTIDE SEQUENCE [LARGE SCALE GENOMIC DNA]</scope>
    <source>
        <strain evidence="1 2">DSM 43913</strain>
    </source>
</reference>
<dbReference type="Proteomes" id="UP000198251">
    <property type="component" value="Chromosome I"/>
</dbReference>
<evidence type="ECO:0008006" key="3">
    <source>
        <dbReference type="Google" id="ProtNLM"/>
    </source>
</evidence>
<protein>
    <recommendedName>
        <fullName evidence="3">Mo-co oxidoreductase dimerisation domain-containing protein</fullName>
    </recommendedName>
</protein>
<name>A0A1C5G349_MICEH</name>
<gene>
    <name evidence="1" type="ORF">GA0070610_0399</name>
</gene>